<dbReference type="eggNOG" id="KOG2154">
    <property type="taxonomic scope" value="Eukaryota"/>
</dbReference>
<dbReference type="VEuPathDB" id="VectorBase:MDOA001941"/>
<dbReference type="InterPro" id="IPR005612">
    <property type="entry name" value="CCAAT-binding_factor"/>
</dbReference>
<dbReference type="KEGG" id="mde:101891577"/>
<comment type="similarity">
    <text evidence="1">Belongs to the CBF/MAK21 family.</text>
</comment>
<dbReference type="GO" id="GO:0042254">
    <property type="term" value="P:ribosome biogenesis"/>
    <property type="evidence" value="ECO:0007669"/>
    <property type="project" value="InterPro"/>
</dbReference>
<dbReference type="AlphaFoldDB" id="A0A1I8M756"/>
<dbReference type="VEuPathDB" id="VectorBase:MDOMA2_008858"/>
<dbReference type="InterPro" id="IPR027193">
    <property type="entry name" value="Noc4"/>
</dbReference>
<name>A0A1I8M756_MUSDO</name>
<dbReference type="EnsemblMetazoa" id="MDOA001941-RA">
    <property type="protein sequence ID" value="MDOA001941-PA"/>
    <property type="gene ID" value="MDOA001941"/>
</dbReference>
<evidence type="ECO:0000259" key="2">
    <source>
        <dbReference type="Pfam" id="PF03914"/>
    </source>
</evidence>
<dbReference type="STRING" id="7370.A0A1I8M756"/>
<feature type="domain" description="CCAAT-binding factor" evidence="2">
    <location>
        <begin position="306"/>
        <end position="454"/>
    </location>
</feature>
<dbReference type="GO" id="GO:0032040">
    <property type="term" value="C:small-subunit processome"/>
    <property type="evidence" value="ECO:0007669"/>
    <property type="project" value="TreeGrafter"/>
</dbReference>
<reference evidence="3" key="1">
    <citation type="submission" date="2020-05" db="UniProtKB">
        <authorList>
            <consortium name="EnsemblMetazoa"/>
        </authorList>
    </citation>
    <scope>IDENTIFICATION</scope>
    <source>
        <strain evidence="3">Aabys</strain>
    </source>
</reference>
<organism evidence="3">
    <name type="scientific">Musca domestica</name>
    <name type="common">House fly</name>
    <dbReference type="NCBI Taxonomy" id="7370"/>
    <lineage>
        <taxon>Eukaryota</taxon>
        <taxon>Metazoa</taxon>
        <taxon>Ecdysozoa</taxon>
        <taxon>Arthropoda</taxon>
        <taxon>Hexapoda</taxon>
        <taxon>Insecta</taxon>
        <taxon>Pterygota</taxon>
        <taxon>Neoptera</taxon>
        <taxon>Endopterygota</taxon>
        <taxon>Diptera</taxon>
        <taxon>Brachycera</taxon>
        <taxon>Muscomorpha</taxon>
        <taxon>Muscoidea</taxon>
        <taxon>Muscidae</taxon>
        <taxon>Musca</taxon>
    </lineage>
</organism>
<gene>
    <name evidence="3" type="primary">101891577</name>
</gene>
<evidence type="ECO:0000313" key="3">
    <source>
        <dbReference type="EnsemblMetazoa" id="MDOA001941-PA"/>
    </source>
</evidence>
<accession>A0A1I8M756</accession>
<sequence>MAPIETPPATNLKSKISKDLRAKANDFLNSKVKSKNLEEIIQFLYNAIKHKESLTPALLTLEVVFTQLLKRKEMFVSANKQESESEAETKYRDWLRERYEQTWNLMLSAIENCEKSQDASQALSCCMKLLAAEGKYPINVSEEPLNFPRKRLRGIIEKLLSENRLMPTLISSFKEFAEYLDVVQNCWFILSSMVKKSMTQTENVAINCLHLINAIPLNKSVQDNAKLLVALTENAPETEHFDYANTRKHINRIWNNIMTWLEPNLAESVHRQMLIVLLECVLPHLERPVLLTDFLMDSLDCGGAVSLLALQGVFTLIQKHNITYPNVYEKLYSMFEPEIFHTKYKARLFYLADIFLSSTHLPENLVAAFMKRLARLSLIAPPQDTVIMLQFIGNLLLRHLGLKRLICATQATEVSTDPFNMHESDPIKSNAIDSSLWEIVALQKHAIPSVATAARFISQPLPKKEWDLSEILEIKEDDIFEEETTTSNKKAKQQYALAFEKPETMFLPKNDQFQRHWSLI</sequence>
<dbReference type="OrthoDB" id="10263185at2759"/>
<protein>
    <recommendedName>
        <fullName evidence="2">CCAAT-binding factor domain-containing protein</fullName>
    </recommendedName>
</protein>
<proteinExistence type="inferred from homology"/>
<evidence type="ECO:0000256" key="1">
    <source>
        <dbReference type="ARBA" id="ARBA00007797"/>
    </source>
</evidence>
<dbReference type="GO" id="GO:0030692">
    <property type="term" value="C:Noc4p-Nop14p complex"/>
    <property type="evidence" value="ECO:0007669"/>
    <property type="project" value="TreeGrafter"/>
</dbReference>
<dbReference type="PANTHER" id="PTHR12455">
    <property type="entry name" value="NUCLEOLAR COMPLEX PROTEIN 4"/>
    <property type="match status" value="1"/>
</dbReference>
<dbReference type="RefSeq" id="XP_005181472.2">
    <property type="nucleotide sequence ID" value="XM_005181415.4"/>
</dbReference>
<dbReference type="Pfam" id="PF03914">
    <property type="entry name" value="CBF"/>
    <property type="match status" value="1"/>
</dbReference>
<dbReference type="PANTHER" id="PTHR12455:SF0">
    <property type="entry name" value="NUCLEOLAR COMPLEX PROTEIN 4 HOMOLOG"/>
    <property type="match status" value="1"/>
</dbReference>